<keyword evidence="6" id="KW-0418">Kinase</keyword>
<dbReference type="RefSeq" id="WP_075085264.1">
    <property type="nucleotide sequence ID" value="NZ_CP042912.1"/>
</dbReference>
<evidence type="ECO:0000256" key="3">
    <source>
        <dbReference type="ARBA" id="ARBA00022553"/>
    </source>
</evidence>
<dbReference type="InterPro" id="IPR036890">
    <property type="entry name" value="HATPase_C_sf"/>
</dbReference>
<dbReference type="AlphaFoldDB" id="A0A5B9P850"/>
<dbReference type="SUPFAM" id="SSF47384">
    <property type="entry name" value="Homodimeric domain of signal transducing histidine kinase"/>
    <property type="match status" value="1"/>
</dbReference>
<dbReference type="GO" id="GO:0006355">
    <property type="term" value="P:regulation of DNA-templated transcription"/>
    <property type="evidence" value="ECO:0007669"/>
    <property type="project" value="InterPro"/>
</dbReference>
<evidence type="ECO:0000313" key="14">
    <source>
        <dbReference type="Proteomes" id="UP000322214"/>
    </source>
</evidence>
<feature type="domain" description="Response regulatory" evidence="11">
    <location>
        <begin position="11"/>
        <end position="160"/>
    </location>
</feature>
<dbReference type="InterPro" id="IPR005467">
    <property type="entry name" value="His_kinase_dom"/>
</dbReference>
<dbReference type="InterPro" id="IPR000014">
    <property type="entry name" value="PAS"/>
</dbReference>
<dbReference type="PROSITE" id="PS50110">
    <property type="entry name" value="RESPONSE_REGULATORY"/>
    <property type="match status" value="1"/>
</dbReference>
<dbReference type="Gene3D" id="3.40.50.2300">
    <property type="match status" value="1"/>
</dbReference>
<dbReference type="InterPro" id="IPR035965">
    <property type="entry name" value="PAS-like_dom_sf"/>
</dbReference>
<evidence type="ECO:0000256" key="8">
    <source>
        <dbReference type="ARBA" id="ARBA00023012"/>
    </source>
</evidence>
<dbReference type="CDD" id="cd00130">
    <property type="entry name" value="PAS"/>
    <property type="match status" value="1"/>
</dbReference>
<dbReference type="EC" id="2.7.13.3" evidence="2"/>
<evidence type="ECO:0000313" key="13">
    <source>
        <dbReference type="EMBL" id="QEG20796.1"/>
    </source>
</evidence>
<feature type="domain" description="PAS" evidence="12">
    <location>
        <begin position="193"/>
        <end position="241"/>
    </location>
</feature>
<evidence type="ECO:0000256" key="7">
    <source>
        <dbReference type="ARBA" id="ARBA00022840"/>
    </source>
</evidence>
<sequence length="606" mass="67313">MNTKPGIDIRQILVVDDNEAIHRDFDKILSVEESSNSSLALDELDAMLFGDEESARPRRHAEFELSHATQGQQALGVLQEQMESGIRFGAAFVDMRMPPGWNGVETIEQLWKVDPDLQVVICSAFSDHSWEEIIERLGCTDQLLVLKKPFEEIEVVQIATSLCEKRRLLELSRATMTELEIKVGEQAAELEAAQEDAETLIQSISSLLIGLNGKGCVTRWNHVATEVLGIEESDAMGTRFVDLDIEWSKPEKVRGVVCSKSSQCRRREEVQFTDADGQTKTIDMHVCSIVNDPTSQSRLIIANDITRQKFLKSQLDQSQRLESVGQLAAGVAHEINTPMQYIGDNVRYVAKSIERMQTLLDVLPDFVDDTVSDEQMLLLRQTLREQTESRKVKSSLQQIPEALSDSIEGVESVARIVAAMKELSHPGGNEMSHVSLTHILESTITVARNEWKYVADVETDFCDSLPEIPAFASELNQAFMNMIINSAHAIGEQIEEGRTSKGKIRIVTRVEGKFAFVSIEDTGGGIPEKVRERIFEPFFTTKDVGKGTGQGLAIAHSVIVSKHSGSLSFDVEDGVGTTFNVRLPLELPAKSKKPESDMKSSVEEVI</sequence>
<feature type="modified residue" description="4-aspartylphosphate" evidence="9">
    <location>
        <position position="94"/>
    </location>
</feature>
<dbReference type="PROSITE" id="PS50112">
    <property type="entry name" value="PAS"/>
    <property type="match status" value="1"/>
</dbReference>
<keyword evidence="5" id="KW-0547">Nucleotide-binding</keyword>
<evidence type="ECO:0000256" key="5">
    <source>
        <dbReference type="ARBA" id="ARBA00022741"/>
    </source>
</evidence>
<evidence type="ECO:0000256" key="2">
    <source>
        <dbReference type="ARBA" id="ARBA00012438"/>
    </source>
</evidence>
<dbReference type="InterPro" id="IPR013767">
    <property type="entry name" value="PAS_fold"/>
</dbReference>
<keyword evidence="4 13" id="KW-0808">Transferase</keyword>
<dbReference type="SMART" id="SM00387">
    <property type="entry name" value="HATPase_c"/>
    <property type="match status" value="1"/>
</dbReference>
<dbReference type="SUPFAM" id="SSF55785">
    <property type="entry name" value="PYP-like sensor domain (PAS domain)"/>
    <property type="match status" value="1"/>
</dbReference>
<dbReference type="InterPro" id="IPR011006">
    <property type="entry name" value="CheY-like_superfamily"/>
</dbReference>
<evidence type="ECO:0000259" key="10">
    <source>
        <dbReference type="PROSITE" id="PS50109"/>
    </source>
</evidence>
<dbReference type="InterPro" id="IPR003594">
    <property type="entry name" value="HATPase_dom"/>
</dbReference>
<evidence type="ECO:0000256" key="1">
    <source>
        <dbReference type="ARBA" id="ARBA00000085"/>
    </source>
</evidence>
<dbReference type="EMBL" id="CP042912">
    <property type="protein sequence ID" value="QEG20796.1"/>
    <property type="molecule type" value="Genomic_DNA"/>
</dbReference>
<keyword evidence="8" id="KW-0902">Two-component regulatory system</keyword>
<dbReference type="InterPro" id="IPR004358">
    <property type="entry name" value="Sig_transdc_His_kin-like_C"/>
</dbReference>
<accession>A0A5B9P850</accession>
<dbReference type="InterPro" id="IPR001789">
    <property type="entry name" value="Sig_transdc_resp-reg_receiver"/>
</dbReference>
<keyword evidence="3 9" id="KW-0597">Phosphoprotein</keyword>
<dbReference type="Proteomes" id="UP000322214">
    <property type="component" value="Chromosome"/>
</dbReference>
<keyword evidence="7" id="KW-0067">ATP-binding</keyword>
<dbReference type="InterPro" id="IPR036097">
    <property type="entry name" value="HisK_dim/P_sf"/>
</dbReference>
<keyword evidence="14" id="KW-1185">Reference proteome</keyword>
<dbReference type="OrthoDB" id="260274at2"/>
<evidence type="ECO:0000259" key="11">
    <source>
        <dbReference type="PROSITE" id="PS50110"/>
    </source>
</evidence>
<protein>
    <recommendedName>
        <fullName evidence="2">histidine kinase</fullName>
        <ecNumber evidence="2">2.7.13.3</ecNumber>
    </recommendedName>
</protein>
<evidence type="ECO:0000256" key="4">
    <source>
        <dbReference type="ARBA" id="ARBA00022679"/>
    </source>
</evidence>
<dbReference type="PANTHER" id="PTHR43065">
    <property type="entry name" value="SENSOR HISTIDINE KINASE"/>
    <property type="match status" value="1"/>
</dbReference>
<evidence type="ECO:0000259" key="12">
    <source>
        <dbReference type="PROSITE" id="PS50112"/>
    </source>
</evidence>
<evidence type="ECO:0000256" key="9">
    <source>
        <dbReference type="PROSITE-ProRule" id="PRU00169"/>
    </source>
</evidence>
<feature type="domain" description="Histidine kinase" evidence="10">
    <location>
        <begin position="330"/>
        <end position="587"/>
    </location>
</feature>
<dbReference type="GO" id="GO:0005524">
    <property type="term" value="F:ATP binding"/>
    <property type="evidence" value="ECO:0007669"/>
    <property type="project" value="UniProtKB-KW"/>
</dbReference>
<evidence type="ECO:0000256" key="6">
    <source>
        <dbReference type="ARBA" id="ARBA00022777"/>
    </source>
</evidence>
<dbReference type="GO" id="GO:0000155">
    <property type="term" value="F:phosphorelay sensor kinase activity"/>
    <property type="evidence" value="ECO:0007669"/>
    <property type="project" value="InterPro"/>
</dbReference>
<proteinExistence type="predicted"/>
<dbReference type="Pfam" id="PF00989">
    <property type="entry name" value="PAS"/>
    <property type="match status" value="1"/>
</dbReference>
<comment type="catalytic activity">
    <reaction evidence="1">
        <text>ATP + protein L-histidine = ADP + protein N-phospho-L-histidine.</text>
        <dbReference type="EC" id="2.7.13.3"/>
    </reaction>
</comment>
<dbReference type="PROSITE" id="PS50109">
    <property type="entry name" value="HIS_KIN"/>
    <property type="match status" value="1"/>
</dbReference>
<dbReference type="InterPro" id="IPR003661">
    <property type="entry name" value="HisK_dim/P_dom"/>
</dbReference>
<dbReference type="STRING" id="980251.GCA_001642875_03054"/>
<dbReference type="PANTHER" id="PTHR43065:SF46">
    <property type="entry name" value="C4-DICARBOXYLATE TRANSPORT SENSOR PROTEIN DCTB"/>
    <property type="match status" value="1"/>
</dbReference>
<dbReference type="CDD" id="cd00082">
    <property type="entry name" value="HisKA"/>
    <property type="match status" value="1"/>
</dbReference>
<organism evidence="13 14">
    <name type="scientific">Mariniblastus fucicola</name>
    <dbReference type="NCBI Taxonomy" id="980251"/>
    <lineage>
        <taxon>Bacteria</taxon>
        <taxon>Pseudomonadati</taxon>
        <taxon>Planctomycetota</taxon>
        <taxon>Planctomycetia</taxon>
        <taxon>Pirellulales</taxon>
        <taxon>Pirellulaceae</taxon>
        <taxon>Mariniblastus</taxon>
    </lineage>
</organism>
<dbReference type="SUPFAM" id="SSF52172">
    <property type="entry name" value="CheY-like"/>
    <property type="match status" value="1"/>
</dbReference>
<dbReference type="Pfam" id="PF02518">
    <property type="entry name" value="HATPase_c"/>
    <property type="match status" value="1"/>
</dbReference>
<dbReference type="SUPFAM" id="SSF55874">
    <property type="entry name" value="ATPase domain of HSP90 chaperone/DNA topoisomerase II/histidine kinase"/>
    <property type="match status" value="1"/>
</dbReference>
<reference evidence="13 14" key="1">
    <citation type="submission" date="2019-08" db="EMBL/GenBank/DDBJ databases">
        <title>Deep-cultivation of Planctomycetes and their phenomic and genomic characterization uncovers novel biology.</title>
        <authorList>
            <person name="Wiegand S."/>
            <person name="Jogler M."/>
            <person name="Boedeker C."/>
            <person name="Pinto D."/>
            <person name="Vollmers J."/>
            <person name="Rivas-Marin E."/>
            <person name="Kohn T."/>
            <person name="Peeters S.H."/>
            <person name="Heuer A."/>
            <person name="Rast P."/>
            <person name="Oberbeckmann S."/>
            <person name="Bunk B."/>
            <person name="Jeske O."/>
            <person name="Meyerdierks A."/>
            <person name="Storesund J.E."/>
            <person name="Kallscheuer N."/>
            <person name="Luecker S."/>
            <person name="Lage O.M."/>
            <person name="Pohl T."/>
            <person name="Merkel B.J."/>
            <person name="Hornburger P."/>
            <person name="Mueller R.-W."/>
            <person name="Bruemmer F."/>
            <person name="Labrenz M."/>
            <person name="Spormann A.M."/>
            <person name="Op den Camp H."/>
            <person name="Overmann J."/>
            <person name="Amann R."/>
            <person name="Jetten M.S.M."/>
            <person name="Mascher T."/>
            <person name="Medema M.H."/>
            <person name="Devos D.P."/>
            <person name="Kaster A.-K."/>
            <person name="Ovreas L."/>
            <person name="Rohde M."/>
            <person name="Galperin M.Y."/>
            <person name="Jogler C."/>
        </authorList>
    </citation>
    <scope>NUCLEOTIDE SEQUENCE [LARGE SCALE GENOMIC DNA]</scope>
    <source>
        <strain evidence="13 14">FC18</strain>
    </source>
</reference>
<gene>
    <name evidence="13" type="primary">zraS_2</name>
    <name evidence="13" type="ORF">MFFC18_06470</name>
</gene>
<dbReference type="Gene3D" id="3.30.565.10">
    <property type="entry name" value="Histidine kinase-like ATPase, C-terminal domain"/>
    <property type="match status" value="1"/>
</dbReference>
<dbReference type="Gene3D" id="1.10.287.130">
    <property type="match status" value="1"/>
</dbReference>
<name>A0A5B9P850_9BACT</name>
<dbReference type="KEGG" id="mff:MFFC18_06470"/>
<dbReference type="Gene3D" id="3.30.450.20">
    <property type="entry name" value="PAS domain"/>
    <property type="match status" value="1"/>
</dbReference>
<dbReference type="PRINTS" id="PR00344">
    <property type="entry name" value="BCTRLSENSOR"/>
</dbReference>